<dbReference type="InterPro" id="IPR017871">
    <property type="entry name" value="ABC_transporter-like_CS"/>
</dbReference>
<evidence type="ECO:0000256" key="4">
    <source>
        <dbReference type="ARBA" id="ARBA00022741"/>
    </source>
</evidence>
<accession>A0ABD5R6C3</accession>
<reference evidence="15 16" key="1">
    <citation type="journal article" date="2019" name="Int. J. Syst. Evol. Microbiol.">
        <title>The Global Catalogue of Microorganisms (GCM) 10K type strain sequencing project: providing services to taxonomists for standard genome sequencing and annotation.</title>
        <authorList>
            <consortium name="The Broad Institute Genomics Platform"/>
            <consortium name="The Broad Institute Genome Sequencing Center for Infectious Disease"/>
            <person name="Wu L."/>
            <person name="Ma J."/>
        </authorList>
    </citation>
    <scope>NUCLEOTIDE SEQUENCE [LARGE SCALE GENOMIC DNA]</scope>
    <source>
        <strain evidence="15 16">CGMCC 1.12237</strain>
    </source>
</reference>
<feature type="domain" description="ABC transporter" evidence="14">
    <location>
        <begin position="454"/>
        <end position="707"/>
    </location>
</feature>
<keyword evidence="6" id="KW-1278">Translocase</keyword>
<sequence length="884" mass="97173">MSDLLSLSNLRTQFDTERGAVKAVDGVDLTIREGETVGLVGESGSGKSVTALSTMGLIDDPGRIAGGQVKFHAPETVARFAGDHPTKVAGDGRDGFVHVESATVDTSAVPSDVRQSAGGDDRTETDLARELIRRDPSFLREGAIEITDGYVDLTRAPEDVMRQVRGGDMGMIFQDPMTSLNPALTVGEQVAESLRLHRYGGRRKDSWLNAVREILPGGDGLNDDIRRDVIQMLEQVGIPEAASRLDEYPHEFSGGMRQRVLIAIALACQPKMLIADEPTTALDVTIQAQILDLIDDLQADLGMSVLFITHDLGVVAEVCDRVAVMYAGEIVEEGPVEEIFANPSHPYTYALLESIPREDSERLVPIEGNVPSLIDMPEGCHFADRCPWAQPECREGDVPFLQHGPDDVDHRSKCILDDFDTTEYGTDRGGIAASESTRTDDQLLSVQNLKKHFSRADDLLDEYLGRNPGTVKAVDGVSFDIYEGETLGLVGESGCGKSTTGRTILRLLEPTDGKVLFAGDDLASLDKDGLREKRRDLQMIFQDPLSSLDPRMTVGQTVAEPLKIHDLPAEEADDETGRRQQRRDRVFELLEAVGLSADQFDRYPHELSGGQRQRVGIARALAVDPDFIVCDEPVSALDVSVQAQILNLLEELQVEFGLTFLFIAHDLSVVRHICDRVAVMYLGEIVEIAETDELFGDPKHPYTRALLSSIPEPDPTTTTDRTILEGDVPSPIDPPSGCHFRTRCPEVIPPDEIEIDQEAYRNVMNLRQRVEAERISVESARESVRESAGVATTDGGVATTTEEADGVATDAVVDTIYNDFFEMPLSGENHATVRRALEQVVDEEWEQAAETLRDRFESVCERSNPVLQDEPHPSACHKYEQPDE</sequence>
<dbReference type="GO" id="GO:0005886">
    <property type="term" value="C:plasma membrane"/>
    <property type="evidence" value="ECO:0007669"/>
    <property type="project" value="UniProtKB-SubCell"/>
</dbReference>
<keyword evidence="2" id="KW-0813">Transport</keyword>
<evidence type="ECO:0000256" key="10">
    <source>
        <dbReference type="ARBA" id="ARBA00039098"/>
    </source>
</evidence>
<dbReference type="Proteomes" id="UP001596201">
    <property type="component" value="Unassembled WGS sequence"/>
</dbReference>
<keyword evidence="4" id="KW-0547">Nucleotide-binding</keyword>
<dbReference type="PANTHER" id="PTHR43297">
    <property type="entry name" value="OLIGOPEPTIDE TRANSPORT ATP-BINDING PROTEIN APPD"/>
    <property type="match status" value="1"/>
</dbReference>
<dbReference type="RefSeq" id="WP_227229239.1">
    <property type="nucleotide sequence ID" value="NZ_JAJCVJ010000001.1"/>
</dbReference>
<dbReference type="SUPFAM" id="SSF52540">
    <property type="entry name" value="P-loop containing nucleoside triphosphate hydrolases"/>
    <property type="match status" value="2"/>
</dbReference>
<evidence type="ECO:0000256" key="12">
    <source>
        <dbReference type="ARBA" id="ARBA00048610"/>
    </source>
</evidence>
<dbReference type="NCBIfam" id="NF007739">
    <property type="entry name" value="PRK10419.1"/>
    <property type="match status" value="3"/>
</dbReference>
<dbReference type="EMBL" id="JBHSKX010000001">
    <property type="protein sequence ID" value="MFC5365468.1"/>
    <property type="molecule type" value="Genomic_DNA"/>
</dbReference>
<comment type="subunit">
    <text evidence="9">The complex is composed of two ATP-binding proteins (NikD and NikE), two transmembrane proteins (NikB and NikC) and a solute-binding protein (NikA).</text>
</comment>
<dbReference type="InterPro" id="IPR050388">
    <property type="entry name" value="ABC_Ni/Peptide_Import"/>
</dbReference>
<evidence type="ECO:0000256" key="3">
    <source>
        <dbReference type="ARBA" id="ARBA00022475"/>
    </source>
</evidence>
<dbReference type="NCBIfam" id="TIGR01727">
    <property type="entry name" value="oligo_HPY"/>
    <property type="match status" value="2"/>
</dbReference>
<protein>
    <recommendedName>
        <fullName evidence="11">Nickel import system ATP-binding protein NikD</fullName>
        <ecNumber evidence="10">7.2.2.11</ecNumber>
    </recommendedName>
</protein>
<dbReference type="GO" id="GO:0015413">
    <property type="term" value="F:ABC-type nickel transporter activity"/>
    <property type="evidence" value="ECO:0007669"/>
    <property type="project" value="UniProtKB-EC"/>
</dbReference>
<name>A0ABD5R6C3_9EURY</name>
<evidence type="ECO:0000256" key="5">
    <source>
        <dbReference type="ARBA" id="ARBA00022840"/>
    </source>
</evidence>
<gene>
    <name evidence="15" type="ORF">ACFPJ5_00845</name>
</gene>
<dbReference type="FunFam" id="3.40.50.300:FF:000016">
    <property type="entry name" value="Oligopeptide ABC transporter ATP-binding component"/>
    <property type="match status" value="1"/>
</dbReference>
<dbReference type="NCBIfam" id="NF008453">
    <property type="entry name" value="PRK11308.1"/>
    <property type="match status" value="3"/>
</dbReference>
<keyword evidence="16" id="KW-1185">Reference proteome</keyword>
<evidence type="ECO:0000256" key="6">
    <source>
        <dbReference type="ARBA" id="ARBA00022967"/>
    </source>
</evidence>
<evidence type="ECO:0000313" key="15">
    <source>
        <dbReference type="EMBL" id="MFC5365468.1"/>
    </source>
</evidence>
<comment type="catalytic activity">
    <reaction evidence="12">
        <text>Ni(2+)(out) + ATP + H2O = Ni(2+)(in) + ADP + phosphate + H(+)</text>
        <dbReference type="Rhea" id="RHEA:15557"/>
        <dbReference type="ChEBI" id="CHEBI:15377"/>
        <dbReference type="ChEBI" id="CHEBI:15378"/>
        <dbReference type="ChEBI" id="CHEBI:30616"/>
        <dbReference type="ChEBI" id="CHEBI:43474"/>
        <dbReference type="ChEBI" id="CHEBI:49786"/>
        <dbReference type="ChEBI" id="CHEBI:456216"/>
        <dbReference type="EC" id="7.2.2.11"/>
    </reaction>
    <physiologicalReaction direction="left-to-right" evidence="12">
        <dbReference type="Rhea" id="RHEA:15558"/>
    </physiologicalReaction>
</comment>
<evidence type="ECO:0000256" key="13">
    <source>
        <dbReference type="SAM" id="MobiDB-lite"/>
    </source>
</evidence>
<feature type="domain" description="ABC transporter" evidence="14">
    <location>
        <begin position="5"/>
        <end position="352"/>
    </location>
</feature>
<dbReference type="Pfam" id="PF00005">
    <property type="entry name" value="ABC_tran"/>
    <property type="match status" value="3"/>
</dbReference>
<keyword evidence="3" id="KW-1003">Cell membrane</keyword>
<keyword evidence="7" id="KW-0406">Ion transport</keyword>
<organism evidence="15 16">
    <name type="scientific">Salinirubrum litoreum</name>
    <dbReference type="NCBI Taxonomy" id="1126234"/>
    <lineage>
        <taxon>Archaea</taxon>
        <taxon>Methanobacteriati</taxon>
        <taxon>Methanobacteriota</taxon>
        <taxon>Stenosarchaea group</taxon>
        <taxon>Halobacteria</taxon>
        <taxon>Halobacteriales</taxon>
        <taxon>Haloferacaceae</taxon>
        <taxon>Salinirubrum</taxon>
    </lineage>
</organism>
<dbReference type="EC" id="7.2.2.11" evidence="10"/>
<dbReference type="InterPro" id="IPR003439">
    <property type="entry name" value="ABC_transporter-like_ATP-bd"/>
</dbReference>
<dbReference type="InterPro" id="IPR027417">
    <property type="entry name" value="P-loop_NTPase"/>
</dbReference>
<keyword evidence="8" id="KW-0472">Membrane</keyword>
<feature type="region of interest" description="Disordered" evidence="13">
    <location>
        <begin position="861"/>
        <end position="884"/>
    </location>
</feature>
<dbReference type="PROSITE" id="PS00211">
    <property type="entry name" value="ABC_TRANSPORTER_1"/>
    <property type="match status" value="2"/>
</dbReference>
<comment type="subcellular location">
    <subcellularLocation>
        <location evidence="1">Cell membrane</location>
        <topology evidence="1">Peripheral membrane protein</topology>
    </subcellularLocation>
</comment>
<evidence type="ECO:0000256" key="1">
    <source>
        <dbReference type="ARBA" id="ARBA00004202"/>
    </source>
</evidence>
<comment type="caution">
    <text evidence="15">The sequence shown here is derived from an EMBL/GenBank/DDBJ whole genome shotgun (WGS) entry which is preliminary data.</text>
</comment>
<evidence type="ECO:0000256" key="2">
    <source>
        <dbReference type="ARBA" id="ARBA00022448"/>
    </source>
</evidence>
<dbReference type="Gene3D" id="3.40.50.300">
    <property type="entry name" value="P-loop containing nucleotide triphosphate hydrolases"/>
    <property type="match status" value="2"/>
</dbReference>
<evidence type="ECO:0000256" key="7">
    <source>
        <dbReference type="ARBA" id="ARBA00023065"/>
    </source>
</evidence>
<keyword evidence="5 15" id="KW-0067">ATP-binding</keyword>
<dbReference type="SMART" id="SM00382">
    <property type="entry name" value="AAA"/>
    <property type="match status" value="2"/>
</dbReference>
<dbReference type="Pfam" id="PF08352">
    <property type="entry name" value="oligo_HPY"/>
    <property type="match status" value="2"/>
</dbReference>
<evidence type="ECO:0000256" key="9">
    <source>
        <dbReference type="ARBA" id="ARBA00038669"/>
    </source>
</evidence>
<feature type="compositionally biased region" description="Basic and acidic residues" evidence="13">
    <location>
        <begin position="869"/>
        <end position="884"/>
    </location>
</feature>
<evidence type="ECO:0000259" key="14">
    <source>
        <dbReference type="PROSITE" id="PS50893"/>
    </source>
</evidence>
<dbReference type="GO" id="GO:0005524">
    <property type="term" value="F:ATP binding"/>
    <property type="evidence" value="ECO:0007669"/>
    <property type="project" value="UniProtKB-KW"/>
</dbReference>
<dbReference type="InterPro" id="IPR013563">
    <property type="entry name" value="Oligopep_ABC_C"/>
</dbReference>
<dbReference type="PANTHER" id="PTHR43297:SF13">
    <property type="entry name" value="NICKEL ABC TRANSPORTER, ATP-BINDING PROTEIN"/>
    <property type="match status" value="1"/>
</dbReference>
<evidence type="ECO:0000256" key="8">
    <source>
        <dbReference type="ARBA" id="ARBA00023136"/>
    </source>
</evidence>
<dbReference type="CDD" id="cd03257">
    <property type="entry name" value="ABC_NikE_OppD_transporters"/>
    <property type="match status" value="2"/>
</dbReference>
<evidence type="ECO:0000256" key="11">
    <source>
        <dbReference type="ARBA" id="ARBA00044143"/>
    </source>
</evidence>
<dbReference type="AlphaFoldDB" id="A0ABD5R6C3"/>
<dbReference type="InterPro" id="IPR003593">
    <property type="entry name" value="AAA+_ATPase"/>
</dbReference>
<evidence type="ECO:0000313" key="16">
    <source>
        <dbReference type="Proteomes" id="UP001596201"/>
    </source>
</evidence>
<proteinExistence type="predicted"/>
<dbReference type="PROSITE" id="PS50893">
    <property type="entry name" value="ABC_TRANSPORTER_2"/>
    <property type="match status" value="2"/>
</dbReference>